<evidence type="ECO:0000313" key="4">
    <source>
        <dbReference type="EMBL" id="MBE3637119.1"/>
    </source>
</evidence>
<evidence type="ECO:0000256" key="2">
    <source>
        <dbReference type="ARBA" id="ARBA00022801"/>
    </source>
</evidence>
<keyword evidence="1 3" id="KW-0145">Chemotaxis</keyword>
<evidence type="ECO:0000256" key="3">
    <source>
        <dbReference type="HAMAP-Rule" id="MF_01440"/>
    </source>
</evidence>
<evidence type="ECO:0000256" key="1">
    <source>
        <dbReference type="ARBA" id="ARBA00022500"/>
    </source>
</evidence>
<comment type="catalytic activity">
    <reaction evidence="3">
        <text>L-glutaminyl-[protein] + H2O = L-glutamyl-[protein] + NH4(+)</text>
        <dbReference type="Rhea" id="RHEA:16441"/>
        <dbReference type="Rhea" id="RHEA-COMP:10207"/>
        <dbReference type="Rhea" id="RHEA-COMP:10208"/>
        <dbReference type="ChEBI" id="CHEBI:15377"/>
        <dbReference type="ChEBI" id="CHEBI:28938"/>
        <dbReference type="ChEBI" id="CHEBI:29973"/>
        <dbReference type="ChEBI" id="CHEBI:30011"/>
        <dbReference type="EC" id="3.5.1.44"/>
    </reaction>
</comment>
<dbReference type="Pfam" id="PF03975">
    <property type="entry name" value="CheD"/>
    <property type="match status" value="1"/>
</dbReference>
<dbReference type="AlphaFoldDB" id="A0A8J6Z415"/>
<dbReference type="EC" id="3.5.1.44" evidence="3"/>
<dbReference type="HAMAP" id="MF_01440">
    <property type="entry name" value="CheD"/>
    <property type="match status" value="1"/>
</dbReference>
<organism evidence="4 5">
    <name type="scientific">Mangrovicoccus algicola</name>
    <dbReference type="NCBI Taxonomy" id="2771008"/>
    <lineage>
        <taxon>Bacteria</taxon>
        <taxon>Pseudomonadati</taxon>
        <taxon>Pseudomonadota</taxon>
        <taxon>Alphaproteobacteria</taxon>
        <taxon>Rhodobacterales</taxon>
        <taxon>Paracoccaceae</taxon>
        <taxon>Mangrovicoccus</taxon>
    </lineage>
</organism>
<proteinExistence type="inferred from homology"/>
<sequence length="171" mass="18417">MAEGRTEHINQGEYAVGADPEHMITTLLGSCVAVCLHDPRNHVGGMNHILLPEETGGAATGASFGVNAMELLINGVIKLGADRRHLEAKVFGGGRMVAGLSDIGKRNREFVMRFLEAEHIACIGESTGGNSGRRIQFWPHSGKARQKFMEAAFTELPAAPPKPKAEEVELF</sequence>
<dbReference type="InterPro" id="IPR005659">
    <property type="entry name" value="Chemorcpt_Glu_NH3ase_CheD"/>
</dbReference>
<dbReference type="PANTHER" id="PTHR35147:SF2">
    <property type="entry name" value="CHEMORECEPTOR GLUTAMINE DEAMIDASE CHED-RELATED"/>
    <property type="match status" value="1"/>
</dbReference>
<protein>
    <recommendedName>
        <fullName evidence="3">Probable chemoreceptor glutamine deamidase CheD</fullName>
        <ecNumber evidence="3">3.5.1.44</ecNumber>
    </recommendedName>
</protein>
<dbReference type="GO" id="GO:0006935">
    <property type="term" value="P:chemotaxis"/>
    <property type="evidence" value="ECO:0007669"/>
    <property type="project" value="UniProtKB-UniRule"/>
</dbReference>
<keyword evidence="5" id="KW-1185">Reference proteome</keyword>
<accession>A0A8J6Z415</accession>
<dbReference type="Proteomes" id="UP000609121">
    <property type="component" value="Unassembled WGS sequence"/>
</dbReference>
<dbReference type="CDD" id="cd16352">
    <property type="entry name" value="CheD"/>
    <property type="match status" value="1"/>
</dbReference>
<comment type="function">
    <text evidence="3">Probably deamidates glutamine residues to glutamate on methyl-accepting chemotaxis receptors (MCPs), playing an important role in chemotaxis.</text>
</comment>
<dbReference type="Gene3D" id="3.30.1330.200">
    <property type="match status" value="1"/>
</dbReference>
<dbReference type="RefSeq" id="WP_193179319.1">
    <property type="nucleotide sequence ID" value="NZ_JACVXA010000005.1"/>
</dbReference>
<comment type="caution">
    <text evidence="4">The sequence shown here is derived from an EMBL/GenBank/DDBJ whole genome shotgun (WGS) entry which is preliminary data.</text>
</comment>
<reference evidence="4" key="1">
    <citation type="submission" date="2020-09" db="EMBL/GenBank/DDBJ databases">
        <title>A novel bacterium of genus Mangrovicoccus, isolated from South China Sea.</title>
        <authorList>
            <person name="Huang H."/>
            <person name="Mo K."/>
            <person name="Hu Y."/>
        </authorList>
    </citation>
    <scope>NUCLEOTIDE SEQUENCE</scope>
    <source>
        <strain evidence="4">HB182678</strain>
    </source>
</reference>
<dbReference type="InterPro" id="IPR011324">
    <property type="entry name" value="Cytotoxic_necrot_fac-like_cat"/>
</dbReference>
<dbReference type="EMBL" id="JACVXA010000005">
    <property type="protein sequence ID" value="MBE3637119.1"/>
    <property type="molecule type" value="Genomic_DNA"/>
</dbReference>
<keyword evidence="2 3" id="KW-0378">Hydrolase</keyword>
<evidence type="ECO:0000313" key="5">
    <source>
        <dbReference type="Proteomes" id="UP000609121"/>
    </source>
</evidence>
<dbReference type="InterPro" id="IPR038592">
    <property type="entry name" value="CheD-like_sf"/>
</dbReference>
<comment type="similarity">
    <text evidence="3">Belongs to the CheD family.</text>
</comment>
<dbReference type="SUPFAM" id="SSF64438">
    <property type="entry name" value="CNF1/YfiH-like putative cysteine hydrolases"/>
    <property type="match status" value="1"/>
</dbReference>
<name>A0A8J6Z415_9RHOB</name>
<dbReference type="PANTHER" id="PTHR35147">
    <property type="entry name" value="CHEMORECEPTOR GLUTAMINE DEAMIDASE CHED-RELATED"/>
    <property type="match status" value="1"/>
</dbReference>
<dbReference type="GO" id="GO:0050568">
    <property type="term" value="F:protein-glutamine glutaminase activity"/>
    <property type="evidence" value="ECO:0007669"/>
    <property type="project" value="UniProtKB-UniRule"/>
</dbReference>
<gene>
    <name evidence="3" type="primary">cheD</name>
    <name evidence="4" type="ORF">ICN82_02720</name>
</gene>